<comment type="caution">
    <text evidence="3">The sequence shown here is derived from an EMBL/GenBank/DDBJ whole genome shotgun (WGS) entry which is preliminary data.</text>
</comment>
<proteinExistence type="inferred from homology"/>
<name>A0ABP8NFS3_9BACT</name>
<keyword evidence="4" id="KW-1185">Reference proteome</keyword>
<dbReference type="PANTHER" id="PTHR21064">
    <property type="entry name" value="AMINOGLYCOSIDE PHOSPHOTRANSFERASE DOMAIN-CONTAINING PROTEIN-RELATED"/>
    <property type="match status" value="1"/>
</dbReference>
<dbReference type="Pfam" id="PF01636">
    <property type="entry name" value="APH"/>
    <property type="match status" value="1"/>
</dbReference>
<dbReference type="PANTHER" id="PTHR21064:SF6">
    <property type="entry name" value="AMINOGLYCOSIDE PHOSPHOTRANSFERASE DOMAIN-CONTAINING PROTEIN"/>
    <property type="match status" value="1"/>
</dbReference>
<dbReference type="InterPro" id="IPR002575">
    <property type="entry name" value="Aminoglycoside_PTrfase"/>
</dbReference>
<sequence length="334" mass="38460">MAIFPTQYSTLAASALKDRIAERYALKDATCRLLLHGVSDTYLLQDATTKYILKIYRSAHRSLTEIKGEVELLNIMKAEGAKVSYPIGDAAGEYVQAFNAAEGTRHGVLFSFAPGSPVYDLTDEQLRTVGREMAFNHNITARISLQHERKSYDVHTTLIRPLQRLETAFDHDPEGFTYLSETADHVIRRMKTLDTAAFGYGYCHYDYLPKNFHFDEAGQLTLFDFDFAGKGYLASDITSFQVHLFFSVTYAGMAPEEADRQYQVFLDGYRELRSLTDDELTAVPYLGFMFWVFYLSFARENFDDWSNFFFTPRYLKERVGLIRRYMGMYTHSVH</sequence>
<dbReference type="SUPFAM" id="SSF56112">
    <property type="entry name" value="Protein kinase-like (PK-like)"/>
    <property type="match status" value="1"/>
</dbReference>
<evidence type="ECO:0000256" key="1">
    <source>
        <dbReference type="ARBA" id="ARBA00038240"/>
    </source>
</evidence>
<evidence type="ECO:0000259" key="2">
    <source>
        <dbReference type="Pfam" id="PF01636"/>
    </source>
</evidence>
<dbReference type="Gene3D" id="3.30.200.20">
    <property type="entry name" value="Phosphorylase Kinase, domain 1"/>
    <property type="match status" value="1"/>
</dbReference>
<feature type="domain" description="Aminoglycoside phosphotransferase" evidence="2">
    <location>
        <begin position="31"/>
        <end position="273"/>
    </location>
</feature>
<accession>A0ABP8NFS3</accession>
<evidence type="ECO:0000313" key="4">
    <source>
        <dbReference type="Proteomes" id="UP001501175"/>
    </source>
</evidence>
<protein>
    <recommendedName>
        <fullName evidence="2">Aminoglycoside phosphotransferase domain-containing protein</fullName>
    </recommendedName>
</protein>
<dbReference type="Proteomes" id="UP001501175">
    <property type="component" value="Unassembled WGS sequence"/>
</dbReference>
<dbReference type="InterPro" id="IPR011009">
    <property type="entry name" value="Kinase-like_dom_sf"/>
</dbReference>
<organism evidence="3 4">
    <name type="scientific">Nibrella saemangeumensis</name>
    <dbReference type="NCBI Taxonomy" id="1084526"/>
    <lineage>
        <taxon>Bacteria</taxon>
        <taxon>Pseudomonadati</taxon>
        <taxon>Bacteroidota</taxon>
        <taxon>Cytophagia</taxon>
        <taxon>Cytophagales</taxon>
        <taxon>Spirosomataceae</taxon>
        <taxon>Nibrella</taxon>
    </lineage>
</organism>
<dbReference type="Gene3D" id="3.90.1200.10">
    <property type="match status" value="1"/>
</dbReference>
<dbReference type="EMBL" id="BAABHD010000079">
    <property type="protein sequence ID" value="GAA4465599.1"/>
    <property type="molecule type" value="Genomic_DNA"/>
</dbReference>
<dbReference type="InterPro" id="IPR050249">
    <property type="entry name" value="Pseudomonas-type_ThrB"/>
</dbReference>
<dbReference type="RefSeq" id="WP_345247535.1">
    <property type="nucleotide sequence ID" value="NZ_BAABHD010000079.1"/>
</dbReference>
<evidence type="ECO:0000313" key="3">
    <source>
        <dbReference type="EMBL" id="GAA4465599.1"/>
    </source>
</evidence>
<comment type="similarity">
    <text evidence="1">Belongs to the pseudomonas-type ThrB family.</text>
</comment>
<gene>
    <name evidence="3" type="ORF">GCM10023189_46480</name>
</gene>
<reference evidence="4" key="1">
    <citation type="journal article" date="2019" name="Int. J. Syst. Evol. Microbiol.">
        <title>The Global Catalogue of Microorganisms (GCM) 10K type strain sequencing project: providing services to taxonomists for standard genome sequencing and annotation.</title>
        <authorList>
            <consortium name="The Broad Institute Genomics Platform"/>
            <consortium name="The Broad Institute Genome Sequencing Center for Infectious Disease"/>
            <person name="Wu L."/>
            <person name="Ma J."/>
        </authorList>
    </citation>
    <scope>NUCLEOTIDE SEQUENCE [LARGE SCALE GENOMIC DNA]</scope>
    <source>
        <strain evidence="4">JCM 17927</strain>
    </source>
</reference>